<comment type="caution">
    <text evidence="7">The sequence shown here is derived from an EMBL/GenBank/DDBJ whole genome shotgun (WGS) entry which is preliminary data.</text>
</comment>
<evidence type="ECO:0000256" key="5">
    <source>
        <dbReference type="SAM" id="MobiDB-lite"/>
    </source>
</evidence>
<keyword evidence="2 4" id="KW-0238">DNA-binding</keyword>
<dbReference type="Pfam" id="PF21597">
    <property type="entry name" value="TetR_C_43"/>
    <property type="match status" value="1"/>
</dbReference>
<evidence type="ECO:0000259" key="6">
    <source>
        <dbReference type="PROSITE" id="PS50977"/>
    </source>
</evidence>
<dbReference type="RefSeq" id="WP_377824959.1">
    <property type="nucleotide sequence ID" value="NZ_JBHSWJ010000002.1"/>
</dbReference>
<reference evidence="8" key="1">
    <citation type="journal article" date="2019" name="Int. J. Syst. Evol. Microbiol.">
        <title>The Global Catalogue of Microorganisms (GCM) 10K type strain sequencing project: providing services to taxonomists for standard genome sequencing and annotation.</title>
        <authorList>
            <consortium name="The Broad Institute Genomics Platform"/>
            <consortium name="The Broad Institute Genome Sequencing Center for Infectious Disease"/>
            <person name="Wu L."/>
            <person name="Ma J."/>
        </authorList>
    </citation>
    <scope>NUCLEOTIDE SEQUENCE [LARGE SCALE GENOMIC DNA]</scope>
    <source>
        <strain evidence="8">NBRC 106593</strain>
    </source>
</reference>
<evidence type="ECO:0000313" key="8">
    <source>
        <dbReference type="Proteomes" id="UP001596356"/>
    </source>
</evidence>
<proteinExistence type="predicted"/>
<keyword evidence="1" id="KW-0805">Transcription regulation</keyword>
<sequence>MGETSTTVSRNQGTETVSGSANPVATEAKKPLRADAARNRAKLLTAAADAFAQQGVEVSLEDIAAAAGVGIGTLYRNFPTREDLVLAVYADQVSALEQRSQELPAQFAPAEALHEWMRGFVDFYAVKRGMVNLLRSMQSTNQTPFEGTREKLLASADRVLQPAIESGAVRPDVSASEITRALGGICLAATNNGNDANDTALPLVDLIFDGLRYGCPASAAADPGTD</sequence>
<dbReference type="InterPro" id="IPR050109">
    <property type="entry name" value="HTH-type_TetR-like_transc_reg"/>
</dbReference>
<dbReference type="PANTHER" id="PTHR30055">
    <property type="entry name" value="HTH-TYPE TRANSCRIPTIONAL REGULATOR RUTR"/>
    <property type="match status" value="1"/>
</dbReference>
<accession>A0ABW2AXC7</accession>
<organism evidence="7 8">
    <name type="scientific">Branchiibius cervicis</name>
    <dbReference type="NCBI Taxonomy" id="908252"/>
    <lineage>
        <taxon>Bacteria</taxon>
        <taxon>Bacillati</taxon>
        <taxon>Actinomycetota</taxon>
        <taxon>Actinomycetes</taxon>
        <taxon>Micrococcales</taxon>
        <taxon>Dermacoccaceae</taxon>
        <taxon>Branchiibius</taxon>
    </lineage>
</organism>
<evidence type="ECO:0000256" key="1">
    <source>
        <dbReference type="ARBA" id="ARBA00023015"/>
    </source>
</evidence>
<dbReference type="Gene3D" id="1.10.357.10">
    <property type="entry name" value="Tetracycline Repressor, domain 2"/>
    <property type="match status" value="1"/>
</dbReference>
<feature type="DNA-binding region" description="H-T-H motif" evidence="4">
    <location>
        <begin position="59"/>
        <end position="78"/>
    </location>
</feature>
<gene>
    <name evidence="7" type="ORF">ACFQBT_18350</name>
</gene>
<evidence type="ECO:0000313" key="7">
    <source>
        <dbReference type="EMBL" id="MFC6715678.1"/>
    </source>
</evidence>
<feature type="region of interest" description="Disordered" evidence="5">
    <location>
        <begin position="1"/>
        <end position="32"/>
    </location>
</feature>
<feature type="compositionally biased region" description="Polar residues" evidence="5">
    <location>
        <begin position="1"/>
        <end position="23"/>
    </location>
</feature>
<evidence type="ECO:0000256" key="4">
    <source>
        <dbReference type="PROSITE-ProRule" id="PRU00335"/>
    </source>
</evidence>
<dbReference type="InterPro" id="IPR049445">
    <property type="entry name" value="TetR_SbtR-like_C"/>
</dbReference>
<dbReference type="PANTHER" id="PTHR30055:SF234">
    <property type="entry name" value="HTH-TYPE TRANSCRIPTIONAL REGULATOR BETI"/>
    <property type="match status" value="1"/>
</dbReference>
<keyword evidence="3" id="KW-0804">Transcription</keyword>
<dbReference type="InterPro" id="IPR036271">
    <property type="entry name" value="Tet_transcr_reg_TetR-rel_C_sf"/>
</dbReference>
<dbReference type="InterPro" id="IPR001647">
    <property type="entry name" value="HTH_TetR"/>
</dbReference>
<dbReference type="InterPro" id="IPR009057">
    <property type="entry name" value="Homeodomain-like_sf"/>
</dbReference>
<name>A0ABW2AXC7_9MICO</name>
<dbReference type="Pfam" id="PF00440">
    <property type="entry name" value="TetR_N"/>
    <property type="match status" value="1"/>
</dbReference>
<keyword evidence="8" id="KW-1185">Reference proteome</keyword>
<dbReference type="PRINTS" id="PR00455">
    <property type="entry name" value="HTHTETR"/>
</dbReference>
<dbReference type="SUPFAM" id="SSF48498">
    <property type="entry name" value="Tetracyclin repressor-like, C-terminal domain"/>
    <property type="match status" value="1"/>
</dbReference>
<evidence type="ECO:0000256" key="3">
    <source>
        <dbReference type="ARBA" id="ARBA00023163"/>
    </source>
</evidence>
<evidence type="ECO:0000256" key="2">
    <source>
        <dbReference type="ARBA" id="ARBA00023125"/>
    </source>
</evidence>
<dbReference type="EMBL" id="JBHSWJ010000002">
    <property type="protein sequence ID" value="MFC6715678.1"/>
    <property type="molecule type" value="Genomic_DNA"/>
</dbReference>
<dbReference type="Proteomes" id="UP001596356">
    <property type="component" value="Unassembled WGS sequence"/>
</dbReference>
<dbReference type="PROSITE" id="PS50977">
    <property type="entry name" value="HTH_TETR_2"/>
    <property type="match status" value="1"/>
</dbReference>
<feature type="domain" description="HTH tetR-type" evidence="6">
    <location>
        <begin position="37"/>
        <end position="96"/>
    </location>
</feature>
<dbReference type="SUPFAM" id="SSF46689">
    <property type="entry name" value="Homeodomain-like"/>
    <property type="match status" value="1"/>
</dbReference>
<protein>
    <submittedName>
        <fullName evidence="7">TetR/AcrR family transcriptional regulator</fullName>
    </submittedName>
</protein>